<dbReference type="AlphaFoldDB" id="A0A0A9D5R3"/>
<organism evidence="1">
    <name type="scientific">Arundo donax</name>
    <name type="common">Giant reed</name>
    <name type="synonym">Donax arundinaceus</name>
    <dbReference type="NCBI Taxonomy" id="35708"/>
    <lineage>
        <taxon>Eukaryota</taxon>
        <taxon>Viridiplantae</taxon>
        <taxon>Streptophyta</taxon>
        <taxon>Embryophyta</taxon>
        <taxon>Tracheophyta</taxon>
        <taxon>Spermatophyta</taxon>
        <taxon>Magnoliopsida</taxon>
        <taxon>Liliopsida</taxon>
        <taxon>Poales</taxon>
        <taxon>Poaceae</taxon>
        <taxon>PACMAD clade</taxon>
        <taxon>Arundinoideae</taxon>
        <taxon>Arundineae</taxon>
        <taxon>Arundo</taxon>
    </lineage>
</organism>
<sequence>MKTVQRRYGGQDIILKFRGRSINQIRCHQVMAYFHAMLVVLLAIDFENGGTRLKTEVLMGGSKSSENGVETKRVRLLYMMDLFWPVLRVGGLRAT</sequence>
<name>A0A0A9D5R3_ARUDO</name>
<protein>
    <submittedName>
        <fullName evidence="1">Uncharacterized protein</fullName>
    </submittedName>
</protein>
<reference evidence="1" key="1">
    <citation type="submission" date="2014-09" db="EMBL/GenBank/DDBJ databases">
        <authorList>
            <person name="Magalhaes I.L.F."/>
            <person name="Oliveira U."/>
            <person name="Santos F.R."/>
            <person name="Vidigal T.H.D.A."/>
            <person name="Brescovit A.D."/>
            <person name="Santos A.J."/>
        </authorList>
    </citation>
    <scope>NUCLEOTIDE SEQUENCE</scope>
    <source>
        <tissue evidence="1">Shoot tissue taken approximately 20 cm above the soil surface</tissue>
    </source>
</reference>
<proteinExistence type="predicted"/>
<evidence type="ECO:0000313" key="1">
    <source>
        <dbReference type="EMBL" id="JAD81000.1"/>
    </source>
</evidence>
<dbReference type="EMBL" id="GBRH01216895">
    <property type="protein sequence ID" value="JAD81000.1"/>
    <property type="molecule type" value="Transcribed_RNA"/>
</dbReference>
<accession>A0A0A9D5R3</accession>
<reference evidence="1" key="2">
    <citation type="journal article" date="2015" name="Data Brief">
        <title>Shoot transcriptome of the giant reed, Arundo donax.</title>
        <authorList>
            <person name="Barrero R.A."/>
            <person name="Guerrero F.D."/>
            <person name="Moolhuijzen P."/>
            <person name="Goolsby J.A."/>
            <person name="Tidwell J."/>
            <person name="Bellgard S.E."/>
            <person name="Bellgard M.I."/>
        </authorList>
    </citation>
    <scope>NUCLEOTIDE SEQUENCE</scope>
    <source>
        <tissue evidence="1">Shoot tissue taken approximately 20 cm above the soil surface</tissue>
    </source>
</reference>